<dbReference type="Proteomes" id="UP001500307">
    <property type="component" value="Unassembled WGS sequence"/>
</dbReference>
<sequence length="88" mass="9172">MRLVADLGLVAERLPVDLGVMAAAAGTAEALKLLVEVCTVRRPDDPRALHITTNLARASDQLTVAADGIGTLFAVGRDVAAAIVEQHE</sequence>
<evidence type="ECO:0000313" key="1">
    <source>
        <dbReference type="EMBL" id="GAA4581418.1"/>
    </source>
</evidence>
<gene>
    <name evidence="1" type="ORF">GCM10023176_62160</name>
</gene>
<dbReference type="EMBL" id="BAABGU010000086">
    <property type="protein sequence ID" value="GAA4581418.1"/>
    <property type="molecule type" value="Genomic_DNA"/>
</dbReference>
<accession>A0ABP8T6S4</accession>
<comment type="caution">
    <text evidence="1">The sequence shown here is derived from an EMBL/GenBank/DDBJ whole genome shotgun (WGS) entry which is preliminary data.</text>
</comment>
<proteinExistence type="predicted"/>
<evidence type="ECO:0000313" key="2">
    <source>
        <dbReference type="Proteomes" id="UP001500307"/>
    </source>
</evidence>
<reference evidence="2" key="1">
    <citation type="journal article" date="2019" name="Int. J. Syst. Evol. Microbiol.">
        <title>The Global Catalogue of Microorganisms (GCM) 10K type strain sequencing project: providing services to taxonomists for standard genome sequencing and annotation.</title>
        <authorList>
            <consortium name="The Broad Institute Genomics Platform"/>
            <consortium name="The Broad Institute Genome Sequencing Center for Infectious Disease"/>
            <person name="Wu L."/>
            <person name="Ma J."/>
        </authorList>
    </citation>
    <scope>NUCLEOTIDE SEQUENCE [LARGE SCALE GENOMIC DNA]</scope>
    <source>
        <strain evidence="2">JCM 3175</strain>
    </source>
</reference>
<name>A0ABP8T6S4_9ACTN</name>
<keyword evidence="2" id="KW-1185">Reference proteome</keyword>
<protein>
    <submittedName>
        <fullName evidence="1">Uncharacterized protein</fullName>
    </submittedName>
</protein>
<organism evidence="1 2">
    <name type="scientific">Micromonospora coerulea</name>
    <dbReference type="NCBI Taxonomy" id="47856"/>
    <lineage>
        <taxon>Bacteria</taxon>
        <taxon>Bacillati</taxon>
        <taxon>Actinomycetota</taxon>
        <taxon>Actinomycetes</taxon>
        <taxon>Micromonosporales</taxon>
        <taxon>Micromonosporaceae</taxon>
        <taxon>Micromonospora</taxon>
    </lineage>
</organism>